<dbReference type="PANTHER" id="PTHR39450:SF1">
    <property type="entry name" value="DUF1667 DOMAIN-CONTAINING PROTEIN"/>
    <property type="match status" value="1"/>
</dbReference>
<dbReference type="PANTHER" id="PTHR39450">
    <property type="entry name" value="MOLYBDOPTERIN OXIDOREDUCTASE, 4FE-4S CLUSTER-BINDING SUBUNIT"/>
    <property type="match status" value="1"/>
</dbReference>
<organism evidence="1 2">
    <name type="scientific">Candidatus Scybalenecus merdavium</name>
    <dbReference type="NCBI Taxonomy" id="2840939"/>
    <lineage>
        <taxon>Bacteria</taxon>
        <taxon>Bacillati</taxon>
        <taxon>Bacillota</taxon>
        <taxon>Clostridia</taxon>
        <taxon>Eubacteriales</taxon>
        <taxon>Oscillospiraceae</taxon>
        <taxon>Oscillospiraceae incertae sedis</taxon>
        <taxon>Candidatus Scybalenecus</taxon>
    </lineage>
</organism>
<reference evidence="1" key="1">
    <citation type="submission" date="2020-10" db="EMBL/GenBank/DDBJ databases">
        <authorList>
            <person name="Gilroy R."/>
        </authorList>
    </citation>
    <scope>NUCLEOTIDE SEQUENCE</scope>
    <source>
        <strain evidence="1">CHK176-6737</strain>
    </source>
</reference>
<reference evidence="1" key="2">
    <citation type="journal article" date="2021" name="PeerJ">
        <title>Extensive microbial diversity within the chicken gut microbiome revealed by metagenomics and culture.</title>
        <authorList>
            <person name="Gilroy R."/>
            <person name="Ravi A."/>
            <person name="Getino M."/>
            <person name="Pursley I."/>
            <person name="Horton D.L."/>
            <person name="Alikhan N.F."/>
            <person name="Baker D."/>
            <person name="Gharbi K."/>
            <person name="Hall N."/>
            <person name="Watson M."/>
            <person name="Adriaenssens E.M."/>
            <person name="Foster-Nyarko E."/>
            <person name="Jarju S."/>
            <person name="Secka A."/>
            <person name="Antonio M."/>
            <person name="Oren A."/>
            <person name="Chaudhuri R.R."/>
            <person name="La Ragione R."/>
            <person name="Hildebrand F."/>
            <person name="Pallen M.J."/>
        </authorList>
    </citation>
    <scope>NUCLEOTIDE SEQUENCE</scope>
    <source>
        <strain evidence="1">CHK176-6737</strain>
    </source>
</reference>
<dbReference type="Gene3D" id="3.10.530.10">
    <property type="entry name" value="CPE0013-like"/>
    <property type="match status" value="1"/>
</dbReference>
<dbReference type="SUPFAM" id="SSF160148">
    <property type="entry name" value="CPE0013-like"/>
    <property type="match status" value="1"/>
</dbReference>
<accession>A0A9D1SN15</accession>
<dbReference type="Pfam" id="PF07892">
    <property type="entry name" value="DUF1667"/>
    <property type="match status" value="1"/>
</dbReference>
<comment type="caution">
    <text evidence="1">The sequence shown here is derived from an EMBL/GenBank/DDBJ whole genome shotgun (WGS) entry which is preliminary data.</text>
</comment>
<dbReference type="InterPro" id="IPR012460">
    <property type="entry name" value="DUF1667"/>
</dbReference>
<proteinExistence type="predicted"/>
<dbReference type="InterPro" id="IPR036593">
    <property type="entry name" value="CPE0013-like_sf"/>
</dbReference>
<dbReference type="Proteomes" id="UP000824125">
    <property type="component" value="Unassembled WGS sequence"/>
</dbReference>
<sequence length="116" mass="12585">MTELICIMCPKGCRLKVDEENGFQVTGNSCEKGAVYGKNELQNPTRVITSTVKIDSRTHRRLPVKTNGEIAKGKIMQATALLNGVTVKAPVYCGDVVLKNVLDSGVDFVSTKTVLE</sequence>
<name>A0A9D1SN15_9FIRM</name>
<evidence type="ECO:0000313" key="2">
    <source>
        <dbReference type="Proteomes" id="UP000824125"/>
    </source>
</evidence>
<dbReference type="EMBL" id="DVNM01000018">
    <property type="protein sequence ID" value="HIU68987.1"/>
    <property type="molecule type" value="Genomic_DNA"/>
</dbReference>
<gene>
    <name evidence="1" type="ORF">IAD23_03415</name>
</gene>
<protein>
    <submittedName>
        <fullName evidence="1">DUF1667 domain-containing protein</fullName>
    </submittedName>
</protein>
<evidence type="ECO:0000313" key="1">
    <source>
        <dbReference type="EMBL" id="HIU68987.1"/>
    </source>
</evidence>
<dbReference type="AlphaFoldDB" id="A0A9D1SN15"/>